<dbReference type="RefSeq" id="WP_265282278.1">
    <property type="nucleotide sequence ID" value="NZ_QZCW01000002.1"/>
</dbReference>
<dbReference type="InterPro" id="IPR024041">
    <property type="entry name" value="NH4_transpt_AmtB-like_dom"/>
</dbReference>
<keyword evidence="6 8" id="KW-0472">Membrane</keyword>
<dbReference type="Proteomes" id="UP001208935">
    <property type="component" value="Unassembled WGS sequence"/>
</dbReference>
<evidence type="ECO:0000313" key="10">
    <source>
        <dbReference type="EMBL" id="MCW5321713.1"/>
    </source>
</evidence>
<evidence type="ECO:0000256" key="3">
    <source>
        <dbReference type="ARBA" id="ARBA00022448"/>
    </source>
</evidence>
<feature type="transmembrane region" description="Helical" evidence="8">
    <location>
        <begin position="21"/>
        <end position="40"/>
    </location>
</feature>
<feature type="transmembrane region" description="Helical" evidence="8">
    <location>
        <begin position="339"/>
        <end position="355"/>
    </location>
</feature>
<reference evidence="11" key="1">
    <citation type="submission" date="2023-07" db="EMBL/GenBank/DDBJ databases">
        <title>Verminephrobacter genomes.</title>
        <authorList>
            <person name="Lund M.B."/>
        </authorList>
    </citation>
    <scope>NUCLEOTIDE SEQUENCE [LARGE SCALE GENOMIC DNA]</scope>
    <source>
        <strain evidence="11">AtM5-05</strain>
    </source>
</reference>
<feature type="transmembrane region" description="Helical" evidence="8">
    <location>
        <begin position="312"/>
        <end position="333"/>
    </location>
</feature>
<dbReference type="PANTHER" id="PTHR43029:SF10">
    <property type="entry name" value="AMMONIUM TRANSPORTER MEP2"/>
    <property type="match status" value="1"/>
</dbReference>
<dbReference type="InterPro" id="IPR029020">
    <property type="entry name" value="Ammonium/urea_transptr"/>
</dbReference>
<evidence type="ECO:0000313" key="11">
    <source>
        <dbReference type="Proteomes" id="UP001208935"/>
    </source>
</evidence>
<dbReference type="EMBL" id="QZCW01000002">
    <property type="protein sequence ID" value="MCW5321713.1"/>
    <property type="molecule type" value="Genomic_DNA"/>
</dbReference>
<keyword evidence="11" id="KW-1185">Reference proteome</keyword>
<keyword evidence="3 8" id="KW-0813">Transport</keyword>
<evidence type="ECO:0000256" key="7">
    <source>
        <dbReference type="ARBA" id="ARBA00023177"/>
    </source>
</evidence>
<feature type="transmembrane region" description="Helical" evidence="8">
    <location>
        <begin position="85"/>
        <end position="105"/>
    </location>
</feature>
<dbReference type="PANTHER" id="PTHR43029">
    <property type="entry name" value="AMMONIUM TRANSPORTER MEP2"/>
    <property type="match status" value="1"/>
</dbReference>
<protein>
    <recommendedName>
        <fullName evidence="8">Ammonium transporter</fullName>
    </recommendedName>
</protein>
<proteinExistence type="inferred from homology"/>
<feature type="transmembrane region" description="Helical" evidence="8">
    <location>
        <begin position="280"/>
        <end position="300"/>
    </location>
</feature>
<keyword evidence="4 8" id="KW-0812">Transmembrane</keyword>
<evidence type="ECO:0000256" key="2">
    <source>
        <dbReference type="ARBA" id="ARBA00005887"/>
    </source>
</evidence>
<feature type="transmembrane region" description="Helical" evidence="8">
    <location>
        <begin position="248"/>
        <end position="268"/>
    </location>
</feature>
<feature type="transmembrane region" description="Helical" evidence="8">
    <location>
        <begin position="211"/>
        <end position="236"/>
    </location>
</feature>
<name>A0ABT3KTS6_9BURK</name>
<dbReference type="Gene3D" id="1.10.3430.10">
    <property type="entry name" value="Ammonium transporter AmtB like domains"/>
    <property type="match status" value="1"/>
</dbReference>
<evidence type="ECO:0000256" key="1">
    <source>
        <dbReference type="ARBA" id="ARBA00004141"/>
    </source>
</evidence>
<keyword evidence="5 8" id="KW-1133">Transmembrane helix</keyword>
<accession>A0ABT3KTS6</accession>
<keyword evidence="7 8" id="KW-0924">Ammonia transport</keyword>
<feature type="transmembrane region" description="Helical" evidence="8">
    <location>
        <begin position="178"/>
        <end position="199"/>
    </location>
</feature>
<evidence type="ECO:0000256" key="5">
    <source>
        <dbReference type="ARBA" id="ARBA00022989"/>
    </source>
</evidence>
<evidence type="ECO:0000256" key="6">
    <source>
        <dbReference type="ARBA" id="ARBA00023136"/>
    </source>
</evidence>
<gene>
    <name evidence="10" type="ORF">D5039_11285</name>
</gene>
<feature type="transmembrane region" description="Helical" evidence="8">
    <location>
        <begin position="367"/>
        <end position="390"/>
    </location>
</feature>
<dbReference type="Pfam" id="PF00909">
    <property type="entry name" value="Ammonium_transp"/>
    <property type="match status" value="1"/>
</dbReference>
<dbReference type="NCBIfam" id="TIGR00836">
    <property type="entry name" value="amt"/>
    <property type="match status" value="1"/>
</dbReference>
<comment type="caution">
    <text evidence="10">The sequence shown here is derived from an EMBL/GenBank/DDBJ whole genome shotgun (WGS) entry which is preliminary data.</text>
</comment>
<comment type="similarity">
    <text evidence="2 8">Belongs to the ammonia transporter channel (TC 1.A.11.2) family.</text>
</comment>
<feature type="transmembrane region" description="Helical" evidence="8">
    <location>
        <begin position="52"/>
        <end position="73"/>
    </location>
</feature>
<evidence type="ECO:0000256" key="4">
    <source>
        <dbReference type="ARBA" id="ARBA00022692"/>
    </source>
</evidence>
<organism evidence="10 11">
    <name type="scientific">Verminephrobacter aporrectodeae subsp. tuberculatae</name>
    <dbReference type="NCBI Taxonomy" id="1110392"/>
    <lineage>
        <taxon>Bacteria</taxon>
        <taxon>Pseudomonadati</taxon>
        <taxon>Pseudomonadota</taxon>
        <taxon>Betaproteobacteria</taxon>
        <taxon>Burkholderiales</taxon>
        <taxon>Comamonadaceae</taxon>
        <taxon>Verminephrobacter</taxon>
    </lineage>
</organism>
<feature type="domain" description="Ammonium transporter AmtB-like" evidence="9">
    <location>
        <begin position="53"/>
        <end position="455"/>
    </location>
</feature>
<sequence length="457" mass="47275">MTTFILRRGPPGCASCPARGARTLGLAAILPGASFSALAADAPAVLNSGDTSWLLVSSVLVLMMLVPGLTLFYGGMARTKNVLSLFTQCFAIAGVIGLLWTVYGYSLAFGDTTGMQAGTVNLHSFIGGFGKLMLHGVGRDSLTGTIPESLFAMFQLTFACITPAIIAGAFAERMKFSSVLLFSALWTTFCYIPLAHMAWSGPGGLLFDWGILEFAGGTVVHINAGVAGLVAALALGPRKGYPQTAMPPHNLVFTLAGAALLWVGWFGFNVGSAVAANDRAGMATLTTQIAASTGILGWLLAEWIRSGKPSALGAASGALAGLVGITPACGFVGPSGALVIGFVAALSCFFAIGALKRRLGYDDSFDAFGLHGVGGIVGSILTGVFAPLAMGGFEELALASQLWIQVKSVLFTVAYCAMATWVLLKITGLLTAGLRVSAEQEQIGLDQTEHSERAYNP</sequence>
<dbReference type="InterPro" id="IPR001905">
    <property type="entry name" value="Ammonium_transpt"/>
</dbReference>
<feature type="transmembrane region" description="Helical" evidence="8">
    <location>
        <begin position="402"/>
        <end position="424"/>
    </location>
</feature>
<dbReference type="SUPFAM" id="SSF111352">
    <property type="entry name" value="Ammonium transporter"/>
    <property type="match status" value="1"/>
</dbReference>
<comment type="subcellular location">
    <subcellularLocation>
        <location evidence="8">Cell membrane</location>
        <topology evidence="8">Multi-pass membrane protein</topology>
    </subcellularLocation>
    <subcellularLocation>
        <location evidence="1">Membrane</location>
        <topology evidence="1">Multi-pass membrane protein</topology>
    </subcellularLocation>
</comment>
<feature type="transmembrane region" description="Helical" evidence="8">
    <location>
        <begin position="150"/>
        <end position="171"/>
    </location>
</feature>
<evidence type="ECO:0000256" key="8">
    <source>
        <dbReference type="RuleBase" id="RU362002"/>
    </source>
</evidence>
<evidence type="ECO:0000259" key="9">
    <source>
        <dbReference type="Pfam" id="PF00909"/>
    </source>
</evidence>